<sequence>MRPVSHLADRSDAIAFPAFNALVGPALRAATRKPLRRARHADRDCWAPVEPGWCADCETTAGDLMMAGFTRLREVLNGSVPVTRTGEPVREWAVLRAHLTSPEAEHENTAELATALCHPAADDEAPWLRAARAQLVHYPLRHLEERTRREDAVARGAAARPERDLNQARWAAPLRTDPMLLDLLIVAVFRTRRGLTDLLYVPDDVRERHNLTPAQATEAMRKALTALHTVNPAFFAANLGDTAVSLLRPAPSGIRPHHADPFTPLTAAMERAQARVTLRRLVTPAHRRHPDHRPVIAAICDIDAGENTDPVKVARRTLGLAPEPAHRLVRRLVTLVATAGIDWTEQLVTPLTRPTSASHHGAAGGRPWL</sequence>
<organism evidence="1 2">
    <name type="scientific">Thermomonospora echinospora</name>
    <dbReference type="NCBI Taxonomy" id="1992"/>
    <lineage>
        <taxon>Bacteria</taxon>
        <taxon>Bacillati</taxon>
        <taxon>Actinomycetota</taxon>
        <taxon>Actinomycetes</taxon>
        <taxon>Streptosporangiales</taxon>
        <taxon>Thermomonosporaceae</taxon>
        <taxon>Thermomonospora</taxon>
    </lineage>
</organism>
<reference evidence="2" key="1">
    <citation type="submission" date="2016-10" db="EMBL/GenBank/DDBJ databases">
        <authorList>
            <person name="Varghese N."/>
            <person name="Submissions S."/>
        </authorList>
    </citation>
    <scope>NUCLEOTIDE SEQUENCE [LARGE SCALE GENOMIC DNA]</scope>
    <source>
        <strain evidence="2">DSM 43163</strain>
    </source>
</reference>
<keyword evidence="2" id="KW-1185">Reference proteome</keyword>
<accession>A0A1H6AJ02</accession>
<dbReference type="RefSeq" id="WP_103938436.1">
    <property type="nucleotide sequence ID" value="NZ_FNVO01000005.1"/>
</dbReference>
<dbReference type="AlphaFoldDB" id="A0A1H6AJ02"/>
<name>A0A1H6AJ02_9ACTN</name>
<dbReference type="Proteomes" id="UP000236723">
    <property type="component" value="Unassembled WGS sequence"/>
</dbReference>
<dbReference type="EMBL" id="FNVO01000005">
    <property type="protein sequence ID" value="SEG48719.1"/>
    <property type="molecule type" value="Genomic_DNA"/>
</dbReference>
<gene>
    <name evidence="1" type="ORF">SAMN04489712_105492</name>
</gene>
<proteinExistence type="predicted"/>
<dbReference type="OrthoDB" id="3217737at2"/>
<evidence type="ECO:0000313" key="2">
    <source>
        <dbReference type="Proteomes" id="UP000236723"/>
    </source>
</evidence>
<protein>
    <submittedName>
        <fullName evidence="1">Uncharacterized protein</fullName>
    </submittedName>
</protein>
<evidence type="ECO:0000313" key="1">
    <source>
        <dbReference type="EMBL" id="SEG48719.1"/>
    </source>
</evidence>